<keyword evidence="9" id="KW-0460">Magnesium</keyword>
<evidence type="ECO:0000313" key="12">
    <source>
        <dbReference type="Proteomes" id="UP001596142"/>
    </source>
</evidence>
<keyword evidence="6" id="KW-0479">Metal-binding</keyword>
<comment type="subcellular location">
    <subcellularLocation>
        <location evidence="1">Cytoplasm</location>
    </subcellularLocation>
</comment>
<evidence type="ECO:0000313" key="11">
    <source>
        <dbReference type="EMBL" id="MFC5713856.1"/>
    </source>
</evidence>
<reference evidence="12" key="1">
    <citation type="journal article" date="2019" name="Int. J. Syst. Evol. Microbiol.">
        <title>The Global Catalogue of Microorganisms (GCM) 10K type strain sequencing project: providing services to taxonomists for standard genome sequencing and annotation.</title>
        <authorList>
            <consortium name="The Broad Institute Genomics Platform"/>
            <consortium name="The Broad Institute Genome Sequencing Center for Infectious Disease"/>
            <person name="Wu L."/>
            <person name="Ma J."/>
        </authorList>
    </citation>
    <scope>NUCLEOTIDE SEQUENCE [LARGE SCALE GENOMIC DNA]</scope>
    <source>
        <strain evidence="12">CECT 7184</strain>
    </source>
</reference>
<dbReference type="Pfam" id="PF02367">
    <property type="entry name" value="TsaE"/>
    <property type="match status" value="1"/>
</dbReference>
<dbReference type="Proteomes" id="UP001596142">
    <property type="component" value="Unassembled WGS sequence"/>
</dbReference>
<evidence type="ECO:0000256" key="3">
    <source>
        <dbReference type="ARBA" id="ARBA00019010"/>
    </source>
</evidence>
<dbReference type="Gene3D" id="3.40.50.300">
    <property type="entry name" value="P-loop containing nucleotide triphosphate hydrolases"/>
    <property type="match status" value="1"/>
</dbReference>
<evidence type="ECO:0000256" key="2">
    <source>
        <dbReference type="ARBA" id="ARBA00007599"/>
    </source>
</evidence>
<dbReference type="SUPFAM" id="SSF52540">
    <property type="entry name" value="P-loop containing nucleoside triphosphate hydrolases"/>
    <property type="match status" value="1"/>
</dbReference>
<dbReference type="InterPro" id="IPR003442">
    <property type="entry name" value="T6A_TsaE"/>
</dbReference>
<dbReference type="InterPro" id="IPR027417">
    <property type="entry name" value="P-loop_NTPase"/>
</dbReference>
<accession>A0ABW0YQ15</accession>
<evidence type="ECO:0000256" key="10">
    <source>
        <dbReference type="ARBA" id="ARBA00032441"/>
    </source>
</evidence>
<comment type="caution">
    <text evidence="11">The sequence shown here is derived from an EMBL/GenBank/DDBJ whole genome shotgun (WGS) entry which is preliminary data.</text>
</comment>
<sequence>MAESFTFITRSPEETISLGERLGRAAQPSDLVTLSGDLGAGKTHFTKGIAEGLEVKRVVNSPTFTIIKEYKGRLPLYHMDVYRLEEQGGEDLGFEEYFEGEGLTVVEWAEIIKEQLPDHFLDIIIRRDSDTQRTFTFTPYGERYIQLSKELQGK</sequence>
<keyword evidence="12" id="KW-1185">Reference proteome</keyword>
<proteinExistence type="inferred from homology"/>
<evidence type="ECO:0000256" key="7">
    <source>
        <dbReference type="ARBA" id="ARBA00022741"/>
    </source>
</evidence>
<evidence type="ECO:0000256" key="6">
    <source>
        <dbReference type="ARBA" id="ARBA00022723"/>
    </source>
</evidence>
<evidence type="ECO:0000256" key="5">
    <source>
        <dbReference type="ARBA" id="ARBA00022694"/>
    </source>
</evidence>
<comment type="similarity">
    <text evidence="2">Belongs to the TsaE family.</text>
</comment>
<dbReference type="PANTHER" id="PTHR33540">
    <property type="entry name" value="TRNA THREONYLCARBAMOYLADENOSINE BIOSYNTHESIS PROTEIN TSAE"/>
    <property type="match status" value="1"/>
</dbReference>
<evidence type="ECO:0000256" key="9">
    <source>
        <dbReference type="ARBA" id="ARBA00022842"/>
    </source>
</evidence>
<evidence type="ECO:0000256" key="8">
    <source>
        <dbReference type="ARBA" id="ARBA00022840"/>
    </source>
</evidence>
<evidence type="ECO:0000256" key="1">
    <source>
        <dbReference type="ARBA" id="ARBA00004496"/>
    </source>
</evidence>
<keyword evidence="8" id="KW-0067">ATP-binding</keyword>
<dbReference type="RefSeq" id="WP_385942160.1">
    <property type="nucleotide sequence ID" value="NZ_JBHSOZ010000008.1"/>
</dbReference>
<dbReference type="PANTHER" id="PTHR33540:SF2">
    <property type="entry name" value="TRNA THREONYLCARBAMOYLADENOSINE BIOSYNTHESIS PROTEIN TSAE"/>
    <property type="match status" value="1"/>
</dbReference>
<keyword evidence="7" id="KW-0547">Nucleotide-binding</keyword>
<name>A0ABW0YQ15_9BACI</name>
<gene>
    <name evidence="11" type="primary">tsaE</name>
    <name evidence="11" type="ORF">ACFPU1_13880</name>
</gene>
<keyword evidence="4" id="KW-0963">Cytoplasm</keyword>
<dbReference type="EMBL" id="JBHSOZ010000008">
    <property type="protein sequence ID" value="MFC5713856.1"/>
    <property type="molecule type" value="Genomic_DNA"/>
</dbReference>
<protein>
    <recommendedName>
        <fullName evidence="3">tRNA threonylcarbamoyladenosine biosynthesis protein TsaE</fullName>
    </recommendedName>
    <alternativeName>
        <fullName evidence="10">t(6)A37 threonylcarbamoyladenosine biosynthesis protein TsaE</fullName>
    </alternativeName>
</protein>
<organism evidence="11 12">
    <name type="scientific">Thalassorhabdus alkalitolerans</name>
    <dbReference type="NCBI Taxonomy" id="2282697"/>
    <lineage>
        <taxon>Bacteria</taxon>
        <taxon>Bacillati</taxon>
        <taxon>Bacillota</taxon>
        <taxon>Bacilli</taxon>
        <taxon>Bacillales</taxon>
        <taxon>Bacillaceae</taxon>
        <taxon>Thalassorhabdus</taxon>
    </lineage>
</organism>
<evidence type="ECO:0000256" key="4">
    <source>
        <dbReference type="ARBA" id="ARBA00022490"/>
    </source>
</evidence>
<keyword evidence="5" id="KW-0819">tRNA processing</keyword>
<dbReference type="NCBIfam" id="TIGR00150">
    <property type="entry name" value="T6A_YjeE"/>
    <property type="match status" value="1"/>
</dbReference>